<organism evidence="1 2">
    <name type="scientific">Symmachiella dynata</name>
    <dbReference type="NCBI Taxonomy" id="2527995"/>
    <lineage>
        <taxon>Bacteria</taxon>
        <taxon>Pseudomonadati</taxon>
        <taxon>Planctomycetota</taxon>
        <taxon>Planctomycetia</taxon>
        <taxon>Planctomycetales</taxon>
        <taxon>Planctomycetaceae</taxon>
        <taxon>Symmachiella</taxon>
    </lineage>
</organism>
<dbReference type="RefSeq" id="WP_145378263.1">
    <property type="nucleotide sequence ID" value="NZ_CP036276.1"/>
</dbReference>
<evidence type="ECO:0000313" key="1">
    <source>
        <dbReference type="EMBL" id="QDU45709.1"/>
    </source>
</evidence>
<dbReference type="AlphaFoldDB" id="A0A517ZTA8"/>
<keyword evidence="2" id="KW-1185">Reference proteome</keyword>
<protein>
    <submittedName>
        <fullName evidence="1">Uncharacterized protein</fullName>
    </submittedName>
</protein>
<dbReference type="KEGG" id="sdyn:Mal52_42040"/>
<dbReference type="Proteomes" id="UP000319383">
    <property type="component" value="Chromosome"/>
</dbReference>
<reference evidence="1 2" key="1">
    <citation type="submission" date="2019-02" db="EMBL/GenBank/DDBJ databases">
        <title>Deep-cultivation of Planctomycetes and their phenomic and genomic characterization uncovers novel biology.</title>
        <authorList>
            <person name="Wiegand S."/>
            <person name="Jogler M."/>
            <person name="Boedeker C."/>
            <person name="Pinto D."/>
            <person name="Vollmers J."/>
            <person name="Rivas-Marin E."/>
            <person name="Kohn T."/>
            <person name="Peeters S.H."/>
            <person name="Heuer A."/>
            <person name="Rast P."/>
            <person name="Oberbeckmann S."/>
            <person name="Bunk B."/>
            <person name="Jeske O."/>
            <person name="Meyerdierks A."/>
            <person name="Storesund J.E."/>
            <person name="Kallscheuer N."/>
            <person name="Luecker S."/>
            <person name="Lage O.M."/>
            <person name="Pohl T."/>
            <person name="Merkel B.J."/>
            <person name="Hornburger P."/>
            <person name="Mueller R.-W."/>
            <person name="Bruemmer F."/>
            <person name="Labrenz M."/>
            <person name="Spormann A.M."/>
            <person name="Op den Camp H."/>
            <person name="Overmann J."/>
            <person name="Amann R."/>
            <person name="Jetten M.S.M."/>
            <person name="Mascher T."/>
            <person name="Medema M.H."/>
            <person name="Devos D.P."/>
            <person name="Kaster A.-K."/>
            <person name="Ovreas L."/>
            <person name="Rohde M."/>
            <person name="Galperin M.Y."/>
            <person name="Jogler C."/>
        </authorList>
    </citation>
    <scope>NUCLEOTIDE SEQUENCE [LARGE SCALE GENOMIC DNA]</scope>
    <source>
        <strain evidence="1 2">Mal52</strain>
    </source>
</reference>
<dbReference type="EMBL" id="CP036276">
    <property type="protein sequence ID" value="QDU45709.1"/>
    <property type="molecule type" value="Genomic_DNA"/>
</dbReference>
<proteinExistence type="predicted"/>
<sequence>MMKWLQSSDLFNDVAELDERTGVWRVRSKSSEGGEIPSEIDGSYSILSGVFCAIYRSNGELVVRIGEAQIKFSDKVEITVGGPPKKRCLSLMENGIERVKHEYAVNSEPIENDPTPFVEDEDFDFGLFLSNIAHDPNRQARFKREL</sequence>
<name>A0A517ZTA8_9PLAN</name>
<accession>A0A517ZTA8</accession>
<evidence type="ECO:0000313" key="2">
    <source>
        <dbReference type="Proteomes" id="UP000319383"/>
    </source>
</evidence>
<gene>
    <name evidence="1" type="ORF">Mal52_42040</name>
</gene>